<evidence type="ECO:0000313" key="2">
    <source>
        <dbReference type="EMBL" id="MBK7422511.1"/>
    </source>
</evidence>
<reference evidence="2" key="1">
    <citation type="submission" date="2020-10" db="EMBL/GenBank/DDBJ databases">
        <title>Connecting structure to function with the recovery of over 1000 high-quality activated sludge metagenome-assembled genomes encoding full-length rRNA genes using long-read sequencing.</title>
        <authorList>
            <person name="Singleton C.M."/>
            <person name="Petriglieri F."/>
            <person name="Kristensen J.M."/>
            <person name="Kirkegaard R.H."/>
            <person name="Michaelsen T.Y."/>
            <person name="Andersen M.H."/>
            <person name="Karst S.M."/>
            <person name="Dueholm M.S."/>
            <person name="Nielsen P.H."/>
            <person name="Albertsen M."/>
        </authorList>
    </citation>
    <scope>NUCLEOTIDE SEQUENCE</scope>
    <source>
        <strain evidence="2">EsbW_18-Q3-R4-48_MAXAC.044</strain>
    </source>
</reference>
<dbReference type="AlphaFoldDB" id="A0A9D7FCY2"/>
<feature type="domain" description="KTSC" evidence="1">
    <location>
        <begin position="6"/>
        <end position="62"/>
    </location>
</feature>
<evidence type="ECO:0000259" key="1">
    <source>
        <dbReference type="Pfam" id="PF13619"/>
    </source>
</evidence>
<accession>A0A9D7FCY2</accession>
<name>A0A9D7FCY2_9RHOO</name>
<sequence>MIPVLSSNIDGYRYLDDQCLLLIAFKSGMTYAYKNVPDFIVLDFVDAPSKGNFFHTFIRDIYPFFKLDPMALENLLAGTSGVLSPKRQPRPPSLTFSALQVKHPVLAAMF</sequence>
<evidence type="ECO:0000313" key="3">
    <source>
        <dbReference type="Proteomes" id="UP000886602"/>
    </source>
</evidence>
<dbReference type="Proteomes" id="UP000886602">
    <property type="component" value="Unassembled WGS sequence"/>
</dbReference>
<protein>
    <submittedName>
        <fullName evidence="2">KTSC domain-containing protein</fullName>
    </submittedName>
</protein>
<dbReference type="EMBL" id="JADJNC010000007">
    <property type="protein sequence ID" value="MBK7422511.1"/>
    <property type="molecule type" value="Genomic_DNA"/>
</dbReference>
<proteinExistence type="predicted"/>
<gene>
    <name evidence="2" type="ORF">IPJ48_05105</name>
</gene>
<dbReference type="Pfam" id="PF13619">
    <property type="entry name" value="KTSC"/>
    <property type="match status" value="1"/>
</dbReference>
<dbReference type="InterPro" id="IPR025309">
    <property type="entry name" value="KTSC_dom"/>
</dbReference>
<comment type="caution">
    <text evidence="2">The sequence shown here is derived from an EMBL/GenBank/DDBJ whole genome shotgun (WGS) entry which is preliminary data.</text>
</comment>
<organism evidence="2 3">
    <name type="scientific">Candidatus Propionivibrio dominans</name>
    <dbReference type="NCBI Taxonomy" id="2954373"/>
    <lineage>
        <taxon>Bacteria</taxon>
        <taxon>Pseudomonadati</taxon>
        <taxon>Pseudomonadota</taxon>
        <taxon>Betaproteobacteria</taxon>
        <taxon>Rhodocyclales</taxon>
        <taxon>Rhodocyclaceae</taxon>
        <taxon>Propionivibrio</taxon>
    </lineage>
</organism>